<dbReference type="SUPFAM" id="SSF48295">
    <property type="entry name" value="TrpR-like"/>
    <property type="match status" value="1"/>
</dbReference>
<organism evidence="1 2">
    <name type="scientific">Acinetobacter silvestris</name>
    <dbReference type="NCBI Taxonomy" id="1977882"/>
    <lineage>
        <taxon>Bacteria</taxon>
        <taxon>Pseudomonadati</taxon>
        <taxon>Pseudomonadota</taxon>
        <taxon>Gammaproteobacteria</taxon>
        <taxon>Moraxellales</taxon>
        <taxon>Moraxellaceae</taxon>
        <taxon>Acinetobacter</taxon>
    </lineage>
</organism>
<dbReference type="GO" id="GO:0043565">
    <property type="term" value="F:sequence-specific DNA binding"/>
    <property type="evidence" value="ECO:0007669"/>
    <property type="project" value="InterPro"/>
</dbReference>
<keyword evidence="2" id="KW-1185">Reference proteome</keyword>
<evidence type="ECO:0008006" key="3">
    <source>
        <dbReference type="Google" id="ProtNLM"/>
    </source>
</evidence>
<name>A0A1Y3CD89_9GAMM</name>
<proteinExistence type="predicted"/>
<accession>A0A1Y3CD89</accession>
<dbReference type="AlphaFoldDB" id="A0A1Y3CD89"/>
<dbReference type="PANTHER" id="PTHR33293:SF1">
    <property type="entry name" value="INSERTION ELEMENT IS1 1 PROTEIN INSB-RELATED"/>
    <property type="match status" value="1"/>
</dbReference>
<dbReference type="STRING" id="1977882.B9T28_12870"/>
<sequence length="141" mass="16239">MIIETTTYVCTHCQPSNIHKNGQNKSGNAQFKCKDCGHSSALKPKIKYTEQQKELIVNSSLERGSLRGTQRLFGVAPETLTGWIKKVKNRKLSHDLLSTESTDILKLDELWSFVKAHRHKVWTWIVLCRRTRQVVAYVWSV</sequence>
<dbReference type="PANTHER" id="PTHR33293">
    <property type="entry name" value="INSERTION ELEMENT IS1 1 PROTEIN INSB-RELATED"/>
    <property type="match status" value="1"/>
</dbReference>
<dbReference type="Proteomes" id="UP000242765">
    <property type="component" value="Unassembled WGS sequence"/>
</dbReference>
<protein>
    <recommendedName>
        <fullName evidence="3">IS1 family transposase</fullName>
    </recommendedName>
</protein>
<reference evidence="1 2" key="1">
    <citation type="submission" date="2017-04" db="EMBL/GenBank/DDBJ databases">
        <title>High diversity of culturable Acinetobacter species in natural soil and water ecosystems.</title>
        <authorList>
            <person name="Nemec A."/>
            <person name="Radolfova-Krizova L."/>
        </authorList>
    </citation>
    <scope>NUCLEOTIDE SEQUENCE [LARGE SCALE GENOMIC DNA]</scope>
    <source>
        <strain evidence="1 2">ANC 4999</strain>
    </source>
</reference>
<dbReference type="EMBL" id="NEGB01000008">
    <property type="protein sequence ID" value="OTG63872.1"/>
    <property type="molecule type" value="Genomic_DNA"/>
</dbReference>
<comment type="caution">
    <text evidence="1">The sequence shown here is derived from an EMBL/GenBank/DDBJ whole genome shotgun (WGS) entry which is preliminary data.</text>
</comment>
<dbReference type="NCBIfam" id="NF033558">
    <property type="entry name" value="transpos_IS1"/>
    <property type="match status" value="1"/>
</dbReference>
<dbReference type="InterPro" id="IPR051354">
    <property type="entry name" value="Transposase_27_IS1"/>
</dbReference>
<dbReference type="RefSeq" id="WP_086204389.1">
    <property type="nucleotide sequence ID" value="NZ_NEGB01000008.1"/>
</dbReference>
<evidence type="ECO:0000313" key="2">
    <source>
        <dbReference type="Proteomes" id="UP000242765"/>
    </source>
</evidence>
<dbReference type="OrthoDB" id="6693229at2"/>
<gene>
    <name evidence="1" type="ORF">B9T28_12870</name>
</gene>
<dbReference type="InterPro" id="IPR010921">
    <property type="entry name" value="Trp_repressor/repl_initiator"/>
</dbReference>
<evidence type="ECO:0000313" key="1">
    <source>
        <dbReference type="EMBL" id="OTG63872.1"/>
    </source>
</evidence>